<dbReference type="SUPFAM" id="SSF51735">
    <property type="entry name" value="NAD(P)-binding Rossmann-fold domains"/>
    <property type="match status" value="1"/>
</dbReference>
<feature type="domain" description="Alcohol dehydrogenase-like N-terminal" evidence="7">
    <location>
        <begin position="29"/>
        <end position="144"/>
    </location>
</feature>
<dbReference type="OrthoDB" id="9787435at2"/>
<comment type="cofactor">
    <cofactor evidence="1">
        <name>Zn(2+)</name>
        <dbReference type="ChEBI" id="CHEBI:29105"/>
    </cofactor>
</comment>
<keyword evidence="4" id="KW-0862">Zinc</keyword>
<organism evidence="8 9">
    <name type="scientific">Bradyrhizobium macuxiense</name>
    <dbReference type="NCBI Taxonomy" id="1755647"/>
    <lineage>
        <taxon>Bacteria</taxon>
        <taxon>Pseudomonadati</taxon>
        <taxon>Pseudomonadota</taxon>
        <taxon>Alphaproteobacteria</taxon>
        <taxon>Hyphomicrobiales</taxon>
        <taxon>Nitrobacteraceae</taxon>
        <taxon>Bradyrhizobium</taxon>
    </lineage>
</organism>
<dbReference type="SUPFAM" id="SSF50129">
    <property type="entry name" value="GroES-like"/>
    <property type="match status" value="1"/>
</dbReference>
<feature type="domain" description="Alcohol dehydrogenase-like C-terminal" evidence="6">
    <location>
        <begin position="189"/>
        <end position="317"/>
    </location>
</feature>
<evidence type="ECO:0000256" key="3">
    <source>
        <dbReference type="ARBA" id="ARBA00022723"/>
    </source>
</evidence>
<evidence type="ECO:0000259" key="6">
    <source>
        <dbReference type="Pfam" id="PF00107"/>
    </source>
</evidence>
<dbReference type="InterPro" id="IPR011032">
    <property type="entry name" value="GroES-like_sf"/>
</dbReference>
<dbReference type="GO" id="GO:0016491">
    <property type="term" value="F:oxidoreductase activity"/>
    <property type="evidence" value="ECO:0007669"/>
    <property type="project" value="UniProtKB-KW"/>
</dbReference>
<dbReference type="InterPro" id="IPR013149">
    <property type="entry name" value="ADH-like_C"/>
</dbReference>
<dbReference type="Gene3D" id="3.90.180.10">
    <property type="entry name" value="Medium-chain alcohol dehydrogenases, catalytic domain"/>
    <property type="match status" value="1"/>
</dbReference>
<evidence type="ECO:0000256" key="1">
    <source>
        <dbReference type="ARBA" id="ARBA00001947"/>
    </source>
</evidence>
<dbReference type="PANTHER" id="PTHR43350:SF17">
    <property type="entry name" value="NAD-DEPENDENT ALCOHOL DEHYDROGENASE"/>
    <property type="match status" value="1"/>
</dbReference>
<reference evidence="8 9" key="1">
    <citation type="submission" date="2015-11" db="EMBL/GenBank/DDBJ databases">
        <title>Draft Genome Sequence of the Strain BR 10303 (Bradyrhizobium sp.) isolated from nodules of Centrolobium paraense.</title>
        <authorList>
            <person name="Zelli J.E."/>
            <person name="Simoes-Araujo J.L."/>
            <person name="Barauna A.C."/>
            <person name="Silva K."/>
        </authorList>
    </citation>
    <scope>NUCLEOTIDE SEQUENCE [LARGE SCALE GENOMIC DNA]</scope>
    <source>
        <strain evidence="8 9">BR 10303</strain>
    </source>
</reference>
<evidence type="ECO:0000256" key="5">
    <source>
        <dbReference type="ARBA" id="ARBA00023002"/>
    </source>
</evidence>
<comment type="similarity">
    <text evidence="2">Belongs to the zinc-containing alcohol dehydrogenase family.</text>
</comment>
<dbReference type="GO" id="GO:0046872">
    <property type="term" value="F:metal ion binding"/>
    <property type="evidence" value="ECO:0007669"/>
    <property type="project" value="UniProtKB-KW"/>
</dbReference>
<evidence type="ECO:0000256" key="4">
    <source>
        <dbReference type="ARBA" id="ARBA00022833"/>
    </source>
</evidence>
<evidence type="ECO:0000313" key="8">
    <source>
        <dbReference type="EMBL" id="KWV59886.1"/>
    </source>
</evidence>
<dbReference type="RefSeq" id="WP_066501224.1">
    <property type="nucleotide sequence ID" value="NZ_LNCU01000024.1"/>
</dbReference>
<dbReference type="Gene3D" id="3.40.50.720">
    <property type="entry name" value="NAD(P)-binding Rossmann-like Domain"/>
    <property type="match status" value="1"/>
</dbReference>
<keyword evidence="3" id="KW-0479">Metal-binding</keyword>
<dbReference type="InterPro" id="IPR036291">
    <property type="entry name" value="NAD(P)-bd_dom_sf"/>
</dbReference>
<name>A0A120FRC2_9BRAD</name>
<accession>A0A120FRC2</accession>
<dbReference type="PANTHER" id="PTHR43350">
    <property type="entry name" value="NAD-DEPENDENT ALCOHOL DEHYDROGENASE"/>
    <property type="match status" value="1"/>
</dbReference>
<dbReference type="AlphaFoldDB" id="A0A120FRC2"/>
<keyword evidence="5" id="KW-0560">Oxidoreductase</keyword>
<dbReference type="InterPro" id="IPR013154">
    <property type="entry name" value="ADH-like_N"/>
</dbReference>
<protein>
    <submittedName>
        <fullName evidence="8">Alcohol dehydrogenase</fullName>
    </submittedName>
</protein>
<keyword evidence="9" id="KW-1185">Reference proteome</keyword>
<gene>
    <name evidence="8" type="ORF">AS156_02715</name>
</gene>
<dbReference type="EMBL" id="LNCU01000024">
    <property type="protein sequence ID" value="KWV59886.1"/>
    <property type="molecule type" value="Genomic_DNA"/>
</dbReference>
<comment type="caution">
    <text evidence="8">The sequence shown here is derived from an EMBL/GenBank/DDBJ whole genome shotgun (WGS) entry which is preliminary data.</text>
</comment>
<proteinExistence type="inferred from homology"/>
<dbReference type="Pfam" id="PF00107">
    <property type="entry name" value="ADH_zinc_N"/>
    <property type="match status" value="1"/>
</dbReference>
<sequence>MTSTHKAWRLHAHNDLRFEDIPTPKPAPDGVVVSIEAGMVLSYTNRLLSGALPYSLPPMPFVPGTNAIARVIATGESVTHVQSGDRVFLSPHLRGDVPDRDPPQILIGLTATVTTPEALALQTRWRDGVFAETAHWPAACVTPLANLDDKPATELIGLAKLIVPFGGLQRSGLRGGQTIVVNGATGYFGSGAVMLAVAMGAGRVVAVGRKEAALEQLRDAFGPRVIPAVVTGDAAADLPVIKRAAGGTADVALDLLGAAKSTSTTLSSLRALRRGGRMVVMGSAEVPLELSFREMLANDWEVVGQFMYDRTAPGQLAALAAEGLLDLRKINVATFKLADFRRAVDAAAMMQSLDLTAVVP</sequence>
<evidence type="ECO:0000256" key="2">
    <source>
        <dbReference type="ARBA" id="ARBA00008072"/>
    </source>
</evidence>
<dbReference type="Pfam" id="PF08240">
    <property type="entry name" value="ADH_N"/>
    <property type="match status" value="1"/>
</dbReference>
<dbReference type="Proteomes" id="UP000057737">
    <property type="component" value="Unassembled WGS sequence"/>
</dbReference>
<evidence type="ECO:0000259" key="7">
    <source>
        <dbReference type="Pfam" id="PF08240"/>
    </source>
</evidence>
<evidence type="ECO:0000313" key="9">
    <source>
        <dbReference type="Proteomes" id="UP000057737"/>
    </source>
</evidence>